<dbReference type="GO" id="GO:0004497">
    <property type="term" value="F:monooxygenase activity"/>
    <property type="evidence" value="ECO:0007669"/>
    <property type="project" value="UniProtKB-KW"/>
</dbReference>
<sequence length="413" mass="44683">MAKILVVGGSLGGLFVANILLRQGHDVTLLEKATGSLDGRGAGIVTHDALAQALRAAGVIVDHTLGVPVTQRVTLGSDGQSLGEIELPQILTSWSRLYHMLKEAFPVGRYLQGKAVKAVSQDTLSVQVRCEDGSEYSGDLLIASDGIRSGVRAQVAPQIQPEYAGYIAWRGVCDEACLSQYTLDTLFDYFGFCLPNGEQMLGYPVAGSGNDTRPGKRRYNFVWYRPASENEELVSLLTDDDGHYYPIGIPPLKVSWKHIAHMRTVAREILAPQYAEILEKTAAPFLQAIYDVRSEQIVFGRIALMGDAAFVGRPHVGMGVTKAGDEAMVIAKHINNLGATPDALQAYSDERLKLGQQVVARAQYLGRYMQAQGSKGSRDAENLKRNAGTVMAETAIDISDLLAQGRAVPESAH</sequence>
<dbReference type="SUPFAM" id="SSF51905">
    <property type="entry name" value="FAD/NAD(P)-binding domain"/>
    <property type="match status" value="1"/>
</dbReference>
<accession>A0A191UDQ9</accession>
<evidence type="ECO:0000259" key="1">
    <source>
        <dbReference type="Pfam" id="PF01494"/>
    </source>
</evidence>
<gene>
    <name evidence="3" type="ORF">A8O14_03215</name>
</gene>
<dbReference type="Pfam" id="PF01494">
    <property type="entry name" value="FAD_binding_3"/>
    <property type="match status" value="1"/>
</dbReference>
<dbReference type="OrthoDB" id="8591538at2"/>
<dbReference type="InterPro" id="IPR053212">
    <property type="entry name" value="DHP_3-monooxygenase"/>
</dbReference>
<feature type="domain" description="2,6-dihydroxypyridine 3-monooxygenase substrate binding" evidence="2">
    <location>
        <begin position="163"/>
        <end position="291"/>
    </location>
</feature>
<dbReference type="AlphaFoldDB" id="A0A191UDQ9"/>
<dbReference type="STRING" id="1743168.A8O14_03215"/>
<keyword evidence="3" id="KW-0560">Oxidoreductase</keyword>
<evidence type="ECO:0000313" key="3">
    <source>
        <dbReference type="EMBL" id="ANI99193.1"/>
    </source>
</evidence>
<dbReference type="InterPro" id="IPR054707">
    <property type="entry name" value="DhpH_subs-bd"/>
</dbReference>
<dbReference type="GO" id="GO:0071949">
    <property type="term" value="F:FAD binding"/>
    <property type="evidence" value="ECO:0007669"/>
    <property type="project" value="InterPro"/>
</dbReference>
<keyword evidence="3" id="KW-0503">Monooxygenase</keyword>
<dbReference type="NCBIfam" id="NF005566">
    <property type="entry name" value="PRK07236.1"/>
    <property type="match status" value="1"/>
</dbReference>
<dbReference type="KEGG" id="pwu:A8O14_03215"/>
<dbReference type="SUPFAM" id="SSF54373">
    <property type="entry name" value="FAD-linked reductases, C-terminal domain"/>
    <property type="match status" value="1"/>
</dbReference>
<keyword evidence="4" id="KW-1185">Reference proteome</keyword>
<dbReference type="PANTHER" id="PTHR47469:SF2">
    <property type="entry name" value="OS06G0597600 PROTEIN"/>
    <property type="match status" value="1"/>
</dbReference>
<name>A0A191UDQ9_9BURK</name>
<feature type="domain" description="FAD-binding" evidence="1">
    <location>
        <begin position="294"/>
        <end position="362"/>
    </location>
</feature>
<proteinExistence type="predicted"/>
<dbReference type="PANTHER" id="PTHR47469">
    <property type="entry name" value="MONOOXYGENASE-LIKE"/>
    <property type="match status" value="1"/>
</dbReference>
<dbReference type="Gene3D" id="3.50.50.60">
    <property type="entry name" value="FAD/NAD(P)-binding domain"/>
    <property type="match status" value="2"/>
</dbReference>
<reference evidence="4" key="1">
    <citation type="submission" date="2016-05" db="EMBL/GenBank/DDBJ databases">
        <title>Polynucleobacter sp. QLW-P1FAT50C-4 genome.</title>
        <authorList>
            <person name="Hahn M.W."/>
        </authorList>
    </citation>
    <scope>NUCLEOTIDE SEQUENCE [LARGE SCALE GENOMIC DNA]</scope>
    <source>
        <strain evidence="4">QLW-P1FAT50C-4</strain>
    </source>
</reference>
<dbReference type="RefSeq" id="WP_068948198.1">
    <property type="nucleotide sequence ID" value="NZ_CP015922.1"/>
</dbReference>
<dbReference type="EMBL" id="CP015922">
    <property type="protein sequence ID" value="ANI99193.1"/>
    <property type="molecule type" value="Genomic_DNA"/>
</dbReference>
<dbReference type="Pfam" id="PF22607">
    <property type="entry name" value="FAD_binding-like"/>
    <property type="match status" value="1"/>
</dbReference>
<protein>
    <submittedName>
        <fullName evidence="3">Monooxygenase</fullName>
    </submittedName>
</protein>
<dbReference type="InterPro" id="IPR036188">
    <property type="entry name" value="FAD/NAD-bd_sf"/>
</dbReference>
<dbReference type="PRINTS" id="PR00420">
    <property type="entry name" value="RNGMNOXGNASE"/>
</dbReference>
<evidence type="ECO:0000259" key="2">
    <source>
        <dbReference type="Pfam" id="PF22607"/>
    </source>
</evidence>
<dbReference type="InterPro" id="IPR002938">
    <property type="entry name" value="FAD-bd"/>
</dbReference>
<organism evidence="3 4">
    <name type="scientific">Polynucleobacter wuianus</name>
    <dbReference type="NCBI Taxonomy" id="1743168"/>
    <lineage>
        <taxon>Bacteria</taxon>
        <taxon>Pseudomonadati</taxon>
        <taxon>Pseudomonadota</taxon>
        <taxon>Betaproteobacteria</taxon>
        <taxon>Burkholderiales</taxon>
        <taxon>Burkholderiaceae</taxon>
        <taxon>Polynucleobacter</taxon>
    </lineage>
</organism>
<evidence type="ECO:0000313" key="4">
    <source>
        <dbReference type="Proteomes" id="UP000078463"/>
    </source>
</evidence>
<dbReference type="Proteomes" id="UP000078463">
    <property type="component" value="Chromosome"/>
</dbReference>